<dbReference type="AlphaFoldDB" id="A0A7C9DYL4"/>
<organism evidence="1">
    <name type="scientific">Opuntia streptacantha</name>
    <name type="common">Prickly pear cactus</name>
    <name type="synonym">Opuntia cardona</name>
    <dbReference type="NCBI Taxonomy" id="393608"/>
    <lineage>
        <taxon>Eukaryota</taxon>
        <taxon>Viridiplantae</taxon>
        <taxon>Streptophyta</taxon>
        <taxon>Embryophyta</taxon>
        <taxon>Tracheophyta</taxon>
        <taxon>Spermatophyta</taxon>
        <taxon>Magnoliopsida</taxon>
        <taxon>eudicotyledons</taxon>
        <taxon>Gunneridae</taxon>
        <taxon>Pentapetalae</taxon>
        <taxon>Caryophyllales</taxon>
        <taxon>Cactineae</taxon>
        <taxon>Cactaceae</taxon>
        <taxon>Opuntioideae</taxon>
        <taxon>Opuntia</taxon>
    </lineage>
</organism>
<sequence length="106" mass="11558">MVEQNHPNWSSVIRVNHPCPHINAALPCQPRSWCNSSISSLRDSNAEISSNEGFASGGHLSLNSTGEIIAGREGGSTRRQDSIVRELLDLEEEGRGRGRGFDAIFI</sequence>
<dbReference type="EMBL" id="GISG01186887">
    <property type="protein sequence ID" value="MBA4655220.1"/>
    <property type="molecule type" value="Transcribed_RNA"/>
</dbReference>
<reference evidence="1" key="1">
    <citation type="journal article" date="2013" name="J. Plant Res.">
        <title>Effect of fungi and light on seed germination of three Opuntia species from semiarid lands of central Mexico.</title>
        <authorList>
            <person name="Delgado-Sanchez P."/>
            <person name="Jimenez-Bremont J.F."/>
            <person name="Guerrero-Gonzalez Mde L."/>
            <person name="Flores J."/>
        </authorList>
    </citation>
    <scope>NUCLEOTIDE SEQUENCE</scope>
    <source>
        <tissue evidence="1">Cladode</tissue>
    </source>
</reference>
<proteinExistence type="predicted"/>
<accession>A0A7C9DYL4</accession>
<evidence type="ECO:0000313" key="1">
    <source>
        <dbReference type="EMBL" id="MBA4655220.1"/>
    </source>
</evidence>
<reference evidence="1" key="2">
    <citation type="submission" date="2020-07" db="EMBL/GenBank/DDBJ databases">
        <authorList>
            <person name="Vera ALvarez R."/>
            <person name="Arias-Moreno D.M."/>
            <person name="Jimenez-Jacinto V."/>
            <person name="Jimenez-Bremont J.F."/>
            <person name="Swaminathan K."/>
            <person name="Moose S.P."/>
            <person name="Guerrero-Gonzalez M.L."/>
            <person name="Marino-Ramirez L."/>
            <person name="Landsman D."/>
            <person name="Rodriguez-Kessler M."/>
            <person name="Delgado-Sanchez P."/>
        </authorList>
    </citation>
    <scope>NUCLEOTIDE SEQUENCE</scope>
    <source>
        <tissue evidence="1">Cladode</tissue>
    </source>
</reference>
<name>A0A7C9DYL4_OPUST</name>
<protein>
    <submittedName>
        <fullName evidence="1">Uncharacterized protein</fullName>
    </submittedName>
</protein>